<comment type="caution">
    <text evidence="2">The sequence shown here is derived from an EMBL/GenBank/DDBJ whole genome shotgun (WGS) entry which is preliminary data.</text>
</comment>
<dbReference type="AlphaFoldDB" id="A0A8J3P3S9"/>
<accession>A0A8J3P3S9</accession>
<evidence type="ECO:0000256" key="1">
    <source>
        <dbReference type="SAM" id="MobiDB-lite"/>
    </source>
</evidence>
<sequence>MAPPASAKGLGGRAARKWQVAGPMAPHETSDRPPARLRAGRPAAVRRRGLLPTPWKRCPTGTTRTTKPGTNLVDAPVSFPVHRQDIGHNLRAHPITPGVPNTEAVDAHSVTPTTCHNPTPFDQVYEEVPTRRAAVSGW</sequence>
<reference evidence="2 3" key="1">
    <citation type="submission" date="2021-01" db="EMBL/GenBank/DDBJ databases">
        <title>Whole genome shotgun sequence of Catellatospora citrea NBRC 14495.</title>
        <authorList>
            <person name="Komaki H."/>
            <person name="Tamura T."/>
        </authorList>
    </citation>
    <scope>NUCLEOTIDE SEQUENCE [LARGE SCALE GENOMIC DNA]</scope>
    <source>
        <strain evidence="2 3">NBRC 14495</strain>
    </source>
</reference>
<name>A0A8J3P3S9_9ACTN</name>
<evidence type="ECO:0000313" key="3">
    <source>
        <dbReference type="Proteomes" id="UP000659904"/>
    </source>
</evidence>
<proteinExistence type="predicted"/>
<organism evidence="2 3">
    <name type="scientific">Catellatospora citrea</name>
    <dbReference type="NCBI Taxonomy" id="53366"/>
    <lineage>
        <taxon>Bacteria</taxon>
        <taxon>Bacillati</taxon>
        <taxon>Actinomycetota</taxon>
        <taxon>Actinomycetes</taxon>
        <taxon>Micromonosporales</taxon>
        <taxon>Micromonosporaceae</taxon>
        <taxon>Catellatospora</taxon>
    </lineage>
</organism>
<evidence type="ECO:0000313" key="2">
    <source>
        <dbReference type="EMBL" id="GIG03138.1"/>
    </source>
</evidence>
<dbReference type="EMBL" id="BONH01000072">
    <property type="protein sequence ID" value="GIG03138.1"/>
    <property type="molecule type" value="Genomic_DNA"/>
</dbReference>
<feature type="region of interest" description="Disordered" evidence="1">
    <location>
        <begin position="1"/>
        <end position="73"/>
    </location>
</feature>
<gene>
    <name evidence="2" type="ORF">Cci01nite_82310</name>
</gene>
<dbReference type="Proteomes" id="UP000659904">
    <property type="component" value="Unassembled WGS sequence"/>
</dbReference>
<keyword evidence="3" id="KW-1185">Reference proteome</keyword>
<protein>
    <submittedName>
        <fullName evidence="2">Uncharacterized protein</fullName>
    </submittedName>
</protein>
<feature type="compositionally biased region" description="Low complexity" evidence="1">
    <location>
        <begin position="50"/>
        <end position="70"/>
    </location>
</feature>